<dbReference type="EMBL" id="UEGW01000001">
    <property type="protein sequence ID" value="SRX94989.1"/>
    <property type="molecule type" value="Genomic_DNA"/>
</dbReference>
<evidence type="ECO:0000313" key="5">
    <source>
        <dbReference type="Proteomes" id="UP000252015"/>
    </source>
</evidence>
<gene>
    <name evidence="4" type="primary">lppK</name>
    <name evidence="4" type="ORF">MSP7336_03253</name>
</gene>
<sequence>MPAPDALTEVLYRLADPSVPGTEKLNLVEGATPDNAATLDKFATALLDGGYAPMTFLARDIVRSDRNPADVVATVDVTTPSGDASGFSFPMEFKPYQGGWQLSQRTAQMLLAFGSSQTAPTPPPPSPSP</sequence>
<keyword evidence="5" id="KW-1185">Reference proteome</keyword>
<keyword evidence="4" id="KW-0449">Lipoprotein</keyword>
<protein>
    <submittedName>
        <fullName evidence="4">Lipoprotein LppK</fullName>
    </submittedName>
</protein>
<proteinExistence type="inferred from homology"/>
<accession>A0A375Z1J3</accession>
<reference evidence="4 5" key="1">
    <citation type="submission" date="2018-05" db="EMBL/GenBank/DDBJ databases">
        <authorList>
            <consortium name="IHU Genomes"/>
        </authorList>
    </citation>
    <scope>NUCLEOTIDE SEQUENCE [LARGE SCALE GENOMIC DNA]</scope>
    <source>
        <strain evidence="4 5">P7336</strain>
    </source>
</reference>
<keyword evidence="1" id="KW-0732">Signal</keyword>
<dbReference type="InterPro" id="IPR058644">
    <property type="entry name" value="Mtb12-like_C"/>
</dbReference>
<comment type="similarity">
    <text evidence="2">Belongs to the MTB12 family.</text>
</comment>
<dbReference type="Pfam" id="PF26580">
    <property type="entry name" value="Mtb12_C"/>
    <property type="match status" value="1"/>
</dbReference>
<dbReference type="AlphaFoldDB" id="A0A375Z1J3"/>
<evidence type="ECO:0000256" key="2">
    <source>
        <dbReference type="ARBA" id="ARBA00093774"/>
    </source>
</evidence>
<evidence type="ECO:0000256" key="1">
    <source>
        <dbReference type="ARBA" id="ARBA00022729"/>
    </source>
</evidence>
<name>A0A375Z1J3_MYCSH</name>
<dbReference type="STRING" id="29313.BHQ16_21035"/>
<feature type="domain" description="Low molecular weight antigen MTB12-like C-terminal" evidence="3">
    <location>
        <begin position="1"/>
        <end position="117"/>
    </location>
</feature>
<evidence type="ECO:0000259" key="3">
    <source>
        <dbReference type="Pfam" id="PF26580"/>
    </source>
</evidence>
<evidence type="ECO:0000313" key="4">
    <source>
        <dbReference type="EMBL" id="SRX94989.1"/>
    </source>
</evidence>
<dbReference type="Proteomes" id="UP000252015">
    <property type="component" value="Unassembled WGS sequence"/>
</dbReference>
<organism evidence="4 5">
    <name type="scientific">Mycobacterium shimoidei</name>
    <dbReference type="NCBI Taxonomy" id="29313"/>
    <lineage>
        <taxon>Bacteria</taxon>
        <taxon>Bacillati</taxon>
        <taxon>Actinomycetota</taxon>
        <taxon>Actinomycetes</taxon>
        <taxon>Mycobacteriales</taxon>
        <taxon>Mycobacteriaceae</taxon>
        <taxon>Mycobacterium</taxon>
    </lineage>
</organism>